<evidence type="ECO:0000256" key="5">
    <source>
        <dbReference type="ARBA" id="ARBA00037982"/>
    </source>
</evidence>
<keyword evidence="3 7" id="KW-0418">Kinase</keyword>
<keyword evidence="1" id="KW-0808">Transferase</keyword>
<evidence type="ECO:0000256" key="3">
    <source>
        <dbReference type="ARBA" id="ARBA00022777"/>
    </source>
</evidence>
<dbReference type="InterPro" id="IPR008271">
    <property type="entry name" value="Ser/Thr_kinase_AS"/>
</dbReference>
<organism evidence="7 8">
    <name type="scientific">Dothidotthia symphoricarpi CBS 119687</name>
    <dbReference type="NCBI Taxonomy" id="1392245"/>
    <lineage>
        <taxon>Eukaryota</taxon>
        <taxon>Fungi</taxon>
        <taxon>Dikarya</taxon>
        <taxon>Ascomycota</taxon>
        <taxon>Pezizomycotina</taxon>
        <taxon>Dothideomycetes</taxon>
        <taxon>Pleosporomycetidae</taxon>
        <taxon>Pleosporales</taxon>
        <taxon>Dothidotthiaceae</taxon>
        <taxon>Dothidotthia</taxon>
    </lineage>
</organism>
<protein>
    <submittedName>
        <fullName evidence="7">Kinase-like protein</fullName>
    </submittedName>
</protein>
<reference evidence="7" key="1">
    <citation type="journal article" date="2020" name="Stud. Mycol.">
        <title>101 Dothideomycetes genomes: a test case for predicting lifestyles and emergence of pathogens.</title>
        <authorList>
            <person name="Haridas S."/>
            <person name="Albert R."/>
            <person name="Binder M."/>
            <person name="Bloem J."/>
            <person name="Labutti K."/>
            <person name="Salamov A."/>
            <person name="Andreopoulos B."/>
            <person name="Baker S."/>
            <person name="Barry K."/>
            <person name="Bills G."/>
            <person name="Bluhm B."/>
            <person name="Cannon C."/>
            <person name="Castanera R."/>
            <person name="Culley D."/>
            <person name="Daum C."/>
            <person name="Ezra D."/>
            <person name="Gonzalez J."/>
            <person name="Henrissat B."/>
            <person name="Kuo A."/>
            <person name="Liang C."/>
            <person name="Lipzen A."/>
            <person name="Lutzoni F."/>
            <person name="Magnuson J."/>
            <person name="Mondo S."/>
            <person name="Nolan M."/>
            <person name="Ohm R."/>
            <person name="Pangilinan J."/>
            <person name="Park H.-J."/>
            <person name="Ramirez L."/>
            <person name="Alfaro M."/>
            <person name="Sun H."/>
            <person name="Tritt A."/>
            <person name="Yoshinaga Y."/>
            <person name="Zwiers L.-H."/>
            <person name="Turgeon B."/>
            <person name="Goodwin S."/>
            <person name="Spatafora J."/>
            <person name="Crous P."/>
            <person name="Grigoriev I."/>
        </authorList>
    </citation>
    <scope>NUCLEOTIDE SEQUENCE</scope>
    <source>
        <strain evidence="7">CBS 119687</strain>
    </source>
</reference>
<keyword evidence="4" id="KW-0067">ATP-binding</keyword>
<sequence length="424" mass="48376">MSVISTPFATSTEQLTSFFDASPPREVFEDVDIDYVARLLRHCNHIAQRCPRTYIVLRTVGELDHLERLINERFSDGWFPVDVLRLPSFLDPRVKNKIVQGQHIILTKSLNLENGKHSHFDSQETLPFEELGRIGSGTGGQVDRIESKISFKQYALKRISRRVRYGPTKSRETVDQILVEMKILKSLNHKHVVKYVGSYTNSVHLGIVISPLADMDLSTYMQQASATTQLRPTLQTFFGCLAASINYLHDKEVKHRDIKPQNILIYKSNVLITDFGLSRDFLDTTSGRTSSTPRYCPPEVADWKKRNWSADIWSMGCVFLEMAAALHGHDVMWVRTYYEGHHTRKTHFHANSEATEQLLSEFEASWDEKEKILLTWIRSMMAEDREARPTAARVIELITSVDEPDCSPTTFCGICCATDDSADS</sequence>
<feature type="domain" description="Protein kinase" evidence="6">
    <location>
        <begin position="128"/>
        <end position="401"/>
    </location>
</feature>
<dbReference type="EMBL" id="ML977518">
    <property type="protein sequence ID" value="KAF2124893.1"/>
    <property type="molecule type" value="Genomic_DNA"/>
</dbReference>
<name>A0A6A6A150_9PLEO</name>
<evidence type="ECO:0000256" key="1">
    <source>
        <dbReference type="ARBA" id="ARBA00022679"/>
    </source>
</evidence>
<dbReference type="GeneID" id="54402469"/>
<dbReference type="GO" id="GO:0004672">
    <property type="term" value="F:protein kinase activity"/>
    <property type="evidence" value="ECO:0007669"/>
    <property type="project" value="InterPro"/>
</dbReference>
<keyword evidence="2" id="KW-0547">Nucleotide-binding</keyword>
<dbReference type="InterPro" id="IPR011009">
    <property type="entry name" value="Kinase-like_dom_sf"/>
</dbReference>
<dbReference type="SMART" id="SM00220">
    <property type="entry name" value="S_TKc"/>
    <property type="match status" value="1"/>
</dbReference>
<evidence type="ECO:0000313" key="7">
    <source>
        <dbReference type="EMBL" id="KAF2124893.1"/>
    </source>
</evidence>
<comment type="similarity">
    <text evidence="5">Belongs to the protein kinase superfamily. Ser/Thr protein kinase family. GCN2 subfamily.</text>
</comment>
<dbReference type="Pfam" id="PF00069">
    <property type="entry name" value="Pkinase"/>
    <property type="match status" value="1"/>
</dbReference>
<dbReference type="PANTHER" id="PTHR11042">
    <property type="entry name" value="EUKARYOTIC TRANSLATION INITIATION FACTOR 2-ALPHA KINASE EIF2-ALPHA KINASE -RELATED"/>
    <property type="match status" value="1"/>
</dbReference>
<evidence type="ECO:0000313" key="8">
    <source>
        <dbReference type="Proteomes" id="UP000799771"/>
    </source>
</evidence>
<dbReference type="PROSITE" id="PS00108">
    <property type="entry name" value="PROTEIN_KINASE_ST"/>
    <property type="match status" value="1"/>
</dbReference>
<dbReference type="InterPro" id="IPR000719">
    <property type="entry name" value="Prot_kinase_dom"/>
</dbReference>
<evidence type="ECO:0000256" key="2">
    <source>
        <dbReference type="ARBA" id="ARBA00022741"/>
    </source>
</evidence>
<gene>
    <name evidence="7" type="ORF">P153DRAFT_129761</name>
</gene>
<dbReference type="GO" id="GO:0005737">
    <property type="term" value="C:cytoplasm"/>
    <property type="evidence" value="ECO:0007669"/>
    <property type="project" value="TreeGrafter"/>
</dbReference>
<evidence type="ECO:0000256" key="4">
    <source>
        <dbReference type="ARBA" id="ARBA00022840"/>
    </source>
</evidence>
<dbReference type="GO" id="GO:0005524">
    <property type="term" value="F:ATP binding"/>
    <property type="evidence" value="ECO:0007669"/>
    <property type="project" value="UniProtKB-KW"/>
</dbReference>
<dbReference type="GO" id="GO:0005634">
    <property type="term" value="C:nucleus"/>
    <property type="evidence" value="ECO:0007669"/>
    <property type="project" value="TreeGrafter"/>
</dbReference>
<dbReference type="AlphaFoldDB" id="A0A6A6A150"/>
<dbReference type="InterPro" id="IPR050339">
    <property type="entry name" value="CC_SR_Kinase"/>
</dbReference>
<dbReference type="Gene3D" id="1.10.510.10">
    <property type="entry name" value="Transferase(Phosphotransferase) domain 1"/>
    <property type="match status" value="1"/>
</dbReference>
<dbReference type="RefSeq" id="XP_033519286.1">
    <property type="nucleotide sequence ID" value="XM_033662037.1"/>
</dbReference>
<dbReference type="OrthoDB" id="4062651at2759"/>
<dbReference type="CDD" id="cd00180">
    <property type="entry name" value="PKc"/>
    <property type="match status" value="1"/>
</dbReference>
<dbReference type="PROSITE" id="PS50011">
    <property type="entry name" value="PROTEIN_KINASE_DOM"/>
    <property type="match status" value="1"/>
</dbReference>
<keyword evidence="8" id="KW-1185">Reference proteome</keyword>
<dbReference type="GO" id="GO:0110031">
    <property type="term" value="P:negative regulation of G2/MI transition of meiotic cell cycle"/>
    <property type="evidence" value="ECO:0007669"/>
    <property type="project" value="TreeGrafter"/>
</dbReference>
<evidence type="ECO:0000259" key="6">
    <source>
        <dbReference type="PROSITE" id="PS50011"/>
    </source>
</evidence>
<proteinExistence type="inferred from homology"/>
<dbReference type="PANTHER" id="PTHR11042:SF190">
    <property type="entry name" value="MITOSIS INHIBITOR PROTEIN KINASE MIK1"/>
    <property type="match status" value="1"/>
</dbReference>
<dbReference type="Proteomes" id="UP000799771">
    <property type="component" value="Unassembled WGS sequence"/>
</dbReference>
<dbReference type="SUPFAM" id="SSF56112">
    <property type="entry name" value="Protein kinase-like (PK-like)"/>
    <property type="match status" value="1"/>
</dbReference>
<accession>A0A6A6A150</accession>